<dbReference type="EMBL" id="BJOD01000067">
    <property type="protein sequence ID" value="GED28336.1"/>
    <property type="molecule type" value="Genomic_DNA"/>
</dbReference>
<name>A0A3M8AF64_9BACL</name>
<evidence type="ECO:0000313" key="3">
    <source>
        <dbReference type="Proteomes" id="UP000276178"/>
    </source>
</evidence>
<sequence length="63" mass="6774">MVNLCGDRFQVLCRGAVAEFFAGTFVGGVDVFANGFACRACRSFAVRFLKIKLNRGVPGLNGE</sequence>
<accession>A0A3M8AF64</accession>
<proteinExistence type="predicted"/>
<comment type="caution">
    <text evidence="2">The sequence shown here is derived from an EMBL/GenBank/DDBJ whole genome shotgun (WGS) entry which is preliminary data.</text>
</comment>
<gene>
    <name evidence="1" type="ORF">BAG01nite_44380</name>
    <name evidence="2" type="ORF">EB820_22655</name>
</gene>
<protein>
    <submittedName>
        <fullName evidence="2">Uncharacterized protein</fullName>
    </submittedName>
</protein>
<evidence type="ECO:0000313" key="2">
    <source>
        <dbReference type="EMBL" id="RNB49771.1"/>
    </source>
</evidence>
<dbReference type="Proteomes" id="UP000276178">
    <property type="component" value="Unassembled WGS sequence"/>
</dbReference>
<dbReference type="EMBL" id="RHHN01000078">
    <property type="protein sequence ID" value="RNB49771.1"/>
    <property type="molecule type" value="Genomic_DNA"/>
</dbReference>
<dbReference type="AlphaFoldDB" id="A0A3M8AF64"/>
<organism evidence="2 3">
    <name type="scientific">Brevibacillus agri</name>
    <dbReference type="NCBI Taxonomy" id="51101"/>
    <lineage>
        <taxon>Bacteria</taxon>
        <taxon>Bacillati</taxon>
        <taxon>Bacillota</taxon>
        <taxon>Bacilli</taxon>
        <taxon>Bacillales</taxon>
        <taxon>Paenibacillaceae</taxon>
        <taxon>Brevibacillus</taxon>
    </lineage>
</organism>
<keyword evidence="4" id="KW-1185">Reference proteome</keyword>
<reference evidence="2 3" key="1">
    <citation type="submission" date="2018-10" db="EMBL/GenBank/DDBJ databases">
        <title>Phylogenomics of Brevibacillus.</title>
        <authorList>
            <person name="Dunlap C."/>
        </authorList>
    </citation>
    <scope>NUCLEOTIDE SEQUENCE [LARGE SCALE GENOMIC DNA]</scope>
    <source>
        <strain evidence="2 3">NRRL NRS 1219</strain>
    </source>
</reference>
<reference evidence="1 4" key="2">
    <citation type="submission" date="2019-06" db="EMBL/GenBank/DDBJ databases">
        <title>Whole genome shotgun sequence of Brevibacillus agri NBRC 15538.</title>
        <authorList>
            <person name="Hosoyama A."/>
            <person name="Uohara A."/>
            <person name="Ohji S."/>
            <person name="Ichikawa N."/>
        </authorList>
    </citation>
    <scope>NUCLEOTIDE SEQUENCE [LARGE SCALE GENOMIC DNA]</scope>
    <source>
        <strain evidence="1 4">NBRC 15538</strain>
    </source>
</reference>
<evidence type="ECO:0000313" key="1">
    <source>
        <dbReference type="EMBL" id="GED28336.1"/>
    </source>
</evidence>
<evidence type="ECO:0000313" key="4">
    <source>
        <dbReference type="Proteomes" id="UP000317180"/>
    </source>
</evidence>
<dbReference type="Proteomes" id="UP000317180">
    <property type="component" value="Unassembled WGS sequence"/>
</dbReference>